<reference evidence="1 2" key="1">
    <citation type="submission" date="2021-07" db="EMBL/GenBank/DDBJ databases">
        <title>Clostridium weizhouense sp. nov., an anaerobic bacterium isolated from activated sludge of Petroleum wastewater.</title>
        <authorList>
            <person name="Li Q."/>
        </authorList>
    </citation>
    <scope>NUCLEOTIDE SEQUENCE [LARGE SCALE GENOMIC DNA]</scope>
    <source>
        <strain evidence="1 2">YB-6</strain>
    </source>
</reference>
<evidence type="ECO:0000313" key="2">
    <source>
        <dbReference type="Proteomes" id="UP001519921"/>
    </source>
</evidence>
<evidence type="ECO:0000313" key="1">
    <source>
        <dbReference type="EMBL" id="MBW6409131.1"/>
    </source>
</evidence>
<accession>A0ABS7AKF7</accession>
<dbReference type="Proteomes" id="UP001519921">
    <property type="component" value="Unassembled WGS sequence"/>
</dbReference>
<protein>
    <recommendedName>
        <fullName evidence="3">DUF2004 domain-containing protein</fullName>
    </recommendedName>
</protein>
<gene>
    <name evidence="1" type="ORF">KYD98_03430</name>
</gene>
<name>A0ABS7AKF7_9CLOT</name>
<keyword evidence="2" id="KW-1185">Reference proteome</keyword>
<dbReference type="RefSeq" id="WP_219778183.1">
    <property type="nucleotide sequence ID" value="NZ_JAHXPT010000002.1"/>
</dbReference>
<sequence>MKTSEIIDYLEENGLSEIEEIKQSDNYVVIKFFYDFDKEEIQAAESYAKEESDFEVESEEWYSEFYVPYLKDIAMDNVEGIIEDLVEELEVEGKYKYAENEIGNYGYLKFIAVFASDENEIELEDILNDYE</sequence>
<comment type="caution">
    <text evidence="1">The sequence shown here is derived from an EMBL/GenBank/DDBJ whole genome shotgun (WGS) entry which is preliminary data.</text>
</comment>
<dbReference type="EMBL" id="JAHXPT010000002">
    <property type="protein sequence ID" value="MBW6409131.1"/>
    <property type="molecule type" value="Genomic_DNA"/>
</dbReference>
<evidence type="ECO:0008006" key="3">
    <source>
        <dbReference type="Google" id="ProtNLM"/>
    </source>
</evidence>
<proteinExistence type="predicted"/>
<organism evidence="1 2">
    <name type="scientific">Clostridium weizhouense</name>
    <dbReference type="NCBI Taxonomy" id="2859781"/>
    <lineage>
        <taxon>Bacteria</taxon>
        <taxon>Bacillati</taxon>
        <taxon>Bacillota</taxon>
        <taxon>Clostridia</taxon>
        <taxon>Eubacteriales</taxon>
        <taxon>Clostridiaceae</taxon>
        <taxon>Clostridium</taxon>
    </lineage>
</organism>